<reference evidence="6 7" key="1">
    <citation type="journal article" date="2018" name="ISME J.">
        <title>A methanotrophic archaeon couples anaerobic oxidation of methane to Fe(III) reduction.</title>
        <authorList>
            <person name="Cai C."/>
            <person name="Leu A.O."/>
            <person name="Xie G.J."/>
            <person name="Guo J."/>
            <person name="Feng Y."/>
            <person name="Zhao J.X."/>
            <person name="Tyson G.W."/>
            <person name="Yuan Z."/>
            <person name="Hu S."/>
        </authorList>
    </citation>
    <scope>NUCLEOTIDE SEQUENCE [LARGE SCALE GENOMIC DNA]</scope>
    <source>
        <strain evidence="6">FeB_12</strain>
    </source>
</reference>
<name>A0A855X7Z2_9BACT</name>
<accession>A0A855X7Z2</accession>
<evidence type="ECO:0000313" key="6">
    <source>
        <dbReference type="EMBL" id="PWB74126.1"/>
    </source>
</evidence>
<keyword evidence="6" id="KW-0489">Methyltransferase</keyword>
<dbReference type="Proteomes" id="UP000250918">
    <property type="component" value="Unassembled WGS sequence"/>
</dbReference>
<comment type="subcellular location">
    <subcellularLocation>
        <location evidence="1">Membrane</location>
        <topology evidence="1">Multi-pass membrane protein</topology>
    </subcellularLocation>
</comment>
<gene>
    <name evidence="6" type="ORF">C3F09_04385</name>
</gene>
<evidence type="ECO:0000256" key="4">
    <source>
        <dbReference type="ARBA" id="ARBA00023136"/>
    </source>
</evidence>
<dbReference type="AlphaFoldDB" id="A0A855X7Z2"/>
<comment type="caution">
    <text evidence="6">The sequence shown here is derived from an EMBL/GenBank/DDBJ whole genome shotgun (WGS) entry which is preliminary data.</text>
</comment>
<dbReference type="PROSITE" id="PS50244">
    <property type="entry name" value="S5A_REDUCTASE"/>
    <property type="match status" value="1"/>
</dbReference>
<dbReference type="GO" id="GO:0032259">
    <property type="term" value="P:methylation"/>
    <property type="evidence" value="ECO:0007669"/>
    <property type="project" value="UniProtKB-KW"/>
</dbReference>
<proteinExistence type="predicted"/>
<keyword evidence="6" id="KW-0808">Transferase</keyword>
<feature type="transmembrane region" description="Helical" evidence="5">
    <location>
        <begin position="43"/>
        <end position="62"/>
    </location>
</feature>
<dbReference type="GO" id="GO:0016020">
    <property type="term" value="C:membrane"/>
    <property type="evidence" value="ECO:0007669"/>
    <property type="project" value="UniProtKB-SubCell"/>
</dbReference>
<evidence type="ECO:0000256" key="2">
    <source>
        <dbReference type="ARBA" id="ARBA00022692"/>
    </source>
</evidence>
<keyword evidence="3 5" id="KW-1133">Transmembrane helix</keyword>
<dbReference type="Pfam" id="PF04140">
    <property type="entry name" value="ICMT"/>
    <property type="match status" value="1"/>
</dbReference>
<evidence type="ECO:0000256" key="5">
    <source>
        <dbReference type="SAM" id="Phobius"/>
    </source>
</evidence>
<sequence>MSFGLTIIIVSLVWIISEILLARLKHSDPTSSRQDKSSLRLMWTAVVLGITAGVLLAVYRAGTIHTGAVYFAFCGLALILIGLAIRWVAIMTLWKYFTVDVSIAEDHKLVTTGLYKYVRHPAYTGSLLSFLGLGLVFSNWLSLLVIVVPITTAFVHRIKVEEEALLSFFGEKYSKYSAGTKRLIPMIY</sequence>
<organism evidence="6 7">
    <name type="scientific">candidate division GN15 bacterium</name>
    <dbReference type="NCBI Taxonomy" id="2072418"/>
    <lineage>
        <taxon>Bacteria</taxon>
        <taxon>candidate division GN15</taxon>
    </lineage>
</organism>
<dbReference type="GO" id="GO:0004671">
    <property type="term" value="F:protein C-terminal S-isoprenylcysteine carboxyl O-methyltransferase activity"/>
    <property type="evidence" value="ECO:0007669"/>
    <property type="project" value="InterPro"/>
</dbReference>
<dbReference type="PANTHER" id="PTHR12714:SF9">
    <property type="entry name" value="PROTEIN-S-ISOPRENYLCYSTEINE O-METHYLTRANSFERASE"/>
    <property type="match status" value="1"/>
</dbReference>
<feature type="transmembrane region" description="Helical" evidence="5">
    <location>
        <begin position="127"/>
        <end position="150"/>
    </location>
</feature>
<dbReference type="EMBL" id="PQAP01000040">
    <property type="protein sequence ID" value="PWB74126.1"/>
    <property type="molecule type" value="Genomic_DNA"/>
</dbReference>
<dbReference type="InterPro" id="IPR007269">
    <property type="entry name" value="ICMT_MeTrfase"/>
</dbReference>
<dbReference type="Gene3D" id="1.20.120.1630">
    <property type="match status" value="1"/>
</dbReference>
<protein>
    <submittedName>
        <fullName evidence="6">Isoprenylcysteine carboxylmethyltransferase family protein</fullName>
    </submittedName>
</protein>
<dbReference type="PANTHER" id="PTHR12714">
    <property type="entry name" value="PROTEIN-S ISOPRENYLCYSTEINE O-METHYLTRANSFERASE"/>
    <property type="match status" value="1"/>
</dbReference>
<feature type="transmembrane region" description="Helical" evidence="5">
    <location>
        <begin position="6"/>
        <end position="22"/>
    </location>
</feature>
<keyword evidence="4 5" id="KW-0472">Membrane</keyword>
<feature type="transmembrane region" description="Helical" evidence="5">
    <location>
        <begin position="68"/>
        <end position="89"/>
    </location>
</feature>
<evidence type="ECO:0000256" key="1">
    <source>
        <dbReference type="ARBA" id="ARBA00004141"/>
    </source>
</evidence>
<evidence type="ECO:0000256" key="3">
    <source>
        <dbReference type="ARBA" id="ARBA00022989"/>
    </source>
</evidence>
<evidence type="ECO:0000313" key="7">
    <source>
        <dbReference type="Proteomes" id="UP000250918"/>
    </source>
</evidence>
<keyword evidence="2 5" id="KW-0812">Transmembrane</keyword>